<evidence type="ECO:0000256" key="6">
    <source>
        <dbReference type="ARBA" id="ARBA00023027"/>
    </source>
</evidence>
<evidence type="ECO:0000313" key="11">
    <source>
        <dbReference type="Proteomes" id="UP000187412"/>
    </source>
</evidence>
<organism evidence="10 11">
    <name type="scientific">Paenibacillus borealis</name>
    <dbReference type="NCBI Taxonomy" id="160799"/>
    <lineage>
        <taxon>Bacteria</taxon>
        <taxon>Bacillati</taxon>
        <taxon>Bacillota</taxon>
        <taxon>Bacilli</taxon>
        <taxon>Bacillales</taxon>
        <taxon>Paenibacillaceae</taxon>
        <taxon>Paenibacillus</taxon>
    </lineage>
</organism>
<dbReference type="InterPro" id="IPR036291">
    <property type="entry name" value="NAD(P)-bd_dom_sf"/>
</dbReference>
<dbReference type="SUPFAM" id="SSF51735">
    <property type="entry name" value="NAD(P)-binding Rossmann-fold domains"/>
    <property type="match status" value="1"/>
</dbReference>
<accession>A0ABX3HF85</accession>
<keyword evidence="8" id="KW-0119">Carbohydrate metabolism</keyword>
<dbReference type="NCBIfam" id="TIGR01179">
    <property type="entry name" value="galE"/>
    <property type="match status" value="1"/>
</dbReference>
<comment type="subunit">
    <text evidence="8">Homodimer.</text>
</comment>
<dbReference type="Gene3D" id="3.90.25.10">
    <property type="entry name" value="UDP-galactose 4-epimerase, domain 1"/>
    <property type="match status" value="1"/>
</dbReference>
<comment type="caution">
    <text evidence="10">The sequence shown here is derived from an EMBL/GenBank/DDBJ whole genome shotgun (WGS) entry which is preliminary data.</text>
</comment>
<evidence type="ECO:0000256" key="2">
    <source>
        <dbReference type="ARBA" id="ARBA00001911"/>
    </source>
</evidence>
<dbReference type="Pfam" id="PF16363">
    <property type="entry name" value="GDP_Man_Dehyd"/>
    <property type="match status" value="1"/>
</dbReference>
<evidence type="ECO:0000256" key="7">
    <source>
        <dbReference type="ARBA" id="ARBA00023235"/>
    </source>
</evidence>
<evidence type="ECO:0000256" key="5">
    <source>
        <dbReference type="ARBA" id="ARBA00018569"/>
    </source>
</evidence>
<evidence type="ECO:0000256" key="4">
    <source>
        <dbReference type="ARBA" id="ARBA00013189"/>
    </source>
</evidence>
<dbReference type="PANTHER" id="PTHR43725:SF47">
    <property type="entry name" value="UDP-GLUCOSE 4-EPIMERASE"/>
    <property type="match status" value="1"/>
</dbReference>
<dbReference type="InterPro" id="IPR016040">
    <property type="entry name" value="NAD(P)-bd_dom"/>
</dbReference>
<gene>
    <name evidence="10" type="ORF">BSK56_11825</name>
</gene>
<keyword evidence="7 8" id="KW-0413">Isomerase</keyword>
<reference evidence="10 11" key="1">
    <citation type="submission" date="2016-10" db="EMBL/GenBank/DDBJ databases">
        <title>Paenibacillus species isolates.</title>
        <authorList>
            <person name="Beno S.M."/>
        </authorList>
    </citation>
    <scope>NUCLEOTIDE SEQUENCE [LARGE SCALE GENOMIC DNA]</scope>
    <source>
        <strain evidence="10 11">FSL H7-0744</strain>
    </source>
</reference>
<feature type="domain" description="NAD(P)-binding" evidence="9">
    <location>
        <begin position="3"/>
        <end position="322"/>
    </location>
</feature>
<comment type="catalytic activity">
    <reaction evidence="1 8">
        <text>UDP-alpha-D-glucose = UDP-alpha-D-galactose</text>
        <dbReference type="Rhea" id="RHEA:22168"/>
        <dbReference type="ChEBI" id="CHEBI:58885"/>
        <dbReference type="ChEBI" id="CHEBI:66914"/>
        <dbReference type="EC" id="5.1.3.2"/>
    </reaction>
</comment>
<protein>
    <recommendedName>
        <fullName evidence="5 8">UDP-glucose 4-epimerase</fullName>
        <ecNumber evidence="4 8">5.1.3.2</ecNumber>
    </recommendedName>
</protein>
<keyword evidence="11" id="KW-1185">Reference proteome</keyword>
<dbReference type="CDD" id="cd05247">
    <property type="entry name" value="UDP_G4E_1_SDR_e"/>
    <property type="match status" value="1"/>
</dbReference>
<sequence length="344" mass="38795">MILVTGAAGYIGSHTCVELLNSDLGIVAIDDFSNSSFQSIDRVQKITGKKFDFYEMSVMDTEKLEMIFSRHNIQAVIHFAGYKSVSESVTNPLKYYQNNITGTLFLIEVMKKYNVKNLIFSSSATVYGNPTNVPISENSKVGVTNPYGRSKLIVEEILRDIHNSDNDWNIVLLRYFNPIGAHKTGEIGEDPKGRPNNLLPYVSQVAIGIREKVSVFGNDYDTTDGTGVRDYIHVVDLAKGHLKSIEKLYTQCGFKIYNLGTGQGYSVLEVIQAFEKVSNRKIDYTFEPRRSGDIGICYADPSRANVELKWYAEKKLDEMCRDAWNWQVKNPDGYKSHSVYEGIL</sequence>
<evidence type="ECO:0000256" key="3">
    <source>
        <dbReference type="ARBA" id="ARBA00007637"/>
    </source>
</evidence>
<evidence type="ECO:0000313" key="10">
    <source>
        <dbReference type="EMBL" id="OMD47995.1"/>
    </source>
</evidence>
<keyword evidence="6 8" id="KW-0520">NAD</keyword>
<dbReference type="Gene3D" id="3.40.50.720">
    <property type="entry name" value="NAD(P)-binding Rossmann-like Domain"/>
    <property type="match status" value="1"/>
</dbReference>
<comment type="cofactor">
    <cofactor evidence="2 8">
        <name>NAD(+)</name>
        <dbReference type="ChEBI" id="CHEBI:57540"/>
    </cofactor>
</comment>
<proteinExistence type="inferred from homology"/>
<name>A0ABX3HF85_PAEBO</name>
<evidence type="ECO:0000256" key="1">
    <source>
        <dbReference type="ARBA" id="ARBA00000083"/>
    </source>
</evidence>
<dbReference type="EC" id="5.1.3.2" evidence="4 8"/>
<dbReference type="InterPro" id="IPR005886">
    <property type="entry name" value="UDP_G4E"/>
</dbReference>
<dbReference type="Proteomes" id="UP000187412">
    <property type="component" value="Unassembled WGS sequence"/>
</dbReference>
<comment type="pathway">
    <text evidence="8">Carbohydrate metabolism; galactose metabolism.</text>
</comment>
<dbReference type="NCBIfam" id="NF007956">
    <property type="entry name" value="PRK10675.1"/>
    <property type="match status" value="1"/>
</dbReference>
<dbReference type="RefSeq" id="WP_076110703.1">
    <property type="nucleotide sequence ID" value="NZ_MPTB01000013.1"/>
</dbReference>
<evidence type="ECO:0000259" key="9">
    <source>
        <dbReference type="Pfam" id="PF16363"/>
    </source>
</evidence>
<dbReference type="EMBL" id="MPTB01000013">
    <property type="protein sequence ID" value="OMD47995.1"/>
    <property type="molecule type" value="Genomic_DNA"/>
</dbReference>
<evidence type="ECO:0000256" key="8">
    <source>
        <dbReference type="RuleBase" id="RU366046"/>
    </source>
</evidence>
<dbReference type="PANTHER" id="PTHR43725">
    <property type="entry name" value="UDP-GLUCOSE 4-EPIMERASE"/>
    <property type="match status" value="1"/>
</dbReference>
<comment type="similarity">
    <text evidence="3 8">Belongs to the NAD(P)-dependent epimerase/dehydratase family.</text>
</comment>